<feature type="chain" id="PRO_5017785781" evidence="1">
    <location>
        <begin position="37"/>
        <end position="180"/>
    </location>
</feature>
<evidence type="ECO:0000313" key="2">
    <source>
        <dbReference type="EMBL" id="REL28384.1"/>
    </source>
</evidence>
<dbReference type="OrthoDB" id="195620at2"/>
<dbReference type="Pfam" id="PF11454">
    <property type="entry name" value="DUF3016"/>
    <property type="match status" value="1"/>
</dbReference>
<name>A0A3E0TVA8_9GAMM</name>
<protein>
    <submittedName>
        <fullName evidence="2">DUF3016 domain-containing protein</fullName>
    </submittedName>
</protein>
<sequence>MMQFISLLTFSGKRLTGVLMSVALATSLLASMQVSAASVQVEWREPDSYRDIHPAGRSHEQFRATTFTDLEHNFGKLAKSLPDNQLLKIVVRDLDLAGHVNMNSESPRRRFISSSYFPRMKFSYKLYDQSGHLIKAGGAYLKRPDFIASTAQEYKDKTLGYEKQMIDRWYAETFAPRDVK</sequence>
<dbReference type="EMBL" id="QUOU01000001">
    <property type="protein sequence ID" value="REL28384.1"/>
    <property type="molecule type" value="Genomic_DNA"/>
</dbReference>
<feature type="signal peptide" evidence="1">
    <location>
        <begin position="1"/>
        <end position="36"/>
    </location>
</feature>
<dbReference type="AlphaFoldDB" id="A0A3E0TVA8"/>
<organism evidence="2 3">
    <name type="scientific">Thalassotalea euphylliae</name>
    <dbReference type="NCBI Taxonomy" id="1655234"/>
    <lineage>
        <taxon>Bacteria</taxon>
        <taxon>Pseudomonadati</taxon>
        <taxon>Pseudomonadota</taxon>
        <taxon>Gammaproteobacteria</taxon>
        <taxon>Alteromonadales</taxon>
        <taxon>Colwelliaceae</taxon>
        <taxon>Thalassotalea</taxon>
    </lineage>
</organism>
<evidence type="ECO:0000313" key="3">
    <source>
        <dbReference type="Proteomes" id="UP000256478"/>
    </source>
</evidence>
<dbReference type="Proteomes" id="UP000256478">
    <property type="component" value="Unassembled WGS sequence"/>
</dbReference>
<accession>A0A3E0TVA8</accession>
<dbReference type="InterPro" id="IPR021557">
    <property type="entry name" value="DUF3016"/>
</dbReference>
<proteinExistence type="predicted"/>
<dbReference type="RefSeq" id="WP_116009421.1">
    <property type="nucleotide sequence ID" value="NZ_QUOU01000001.1"/>
</dbReference>
<evidence type="ECO:0000256" key="1">
    <source>
        <dbReference type="SAM" id="SignalP"/>
    </source>
</evidence>
<gene>
    <name evidence="2" type="ORF">DXX93_18655</name>
</gene>
<keyword evidence="1" id="KW-0732">Signal</keyword>
<comment type="caution">
    <text evidence="2">The sequence shown here is derived from an EMBL/GenBank/DDBJ whole genome shotgun (WGS) entry which is preliminary data.</text>
</comment>
<reference evidence="2 3" key="1">
    <citation type="submission" date="2018-08" db="EMBL/GenBank/DDBJ databases">
        <title>Thalassotalea euphylliae genome.</title>
        <authorList>
            <person name="Summers S."/>
            <person name="Rice S.A."/>
            <person name="Freckelton M.L."/>
            <person name="Nedved B.T."/>
            <person name="Hadfield M.G."/>
        </authorList>
    </citation>
    <scope>NUCLEOTIDE SEQUENCE [LARGE SCALE GENOMIC DNA]</scope>
    <source>
        <strain evidence="2 3">H1</strain>
    </source>
</reference>